<evidence type="ECO:0000313" key="2">
    <source>
        <dbReference type="EMBL" id="QNR22675.1"/>
    </source>
</evidence>
<dbReference type="KEGG" id="chyd:H4K34_09800"/>
<reference evidence="2 3" key="1">
    <citation type="submission" date="2020-08" db="EMBL/GenBank/DDBJ databases">
        <title>Croceimicrobium hydrocarbonivorans gen. nov., sp. nov., a novel marine bacterium isolated from a bacterial consortium that degrades polyethylene terephthalate.</title>
        <authorList>
            <person name="Liu R."/>
        </authorList>
    </citation>
    <scope>NUCLEOTIDE SEQUENCE [LARGE SCALE GENOMIC DNA]</scope>
    <source>
        <strain evidence="2 3">A20-9</strain>
    </source>
</reference>
<dbReference type="RefSeq" id="WP_210757242.1">
    <property type="nucleotide sequence ID" value="NZ_CP060139.1"/>
</dbReference>
<dbReference type="InterPro" id="IPR036873">
    <property type="entry name" value="Rhodanese-like_dom_sf"/>
</dbReference>
<dbReference type="InterPro" id="IPR001763">
    <property type="entry name" value="Rhodanese-like_dom"/>
</dbReference>
<feature type="domain" description="Rhodanese" evidence="1">
    <location>
        <begin position="8"/>
        <end position="78"/>
    </location>
</feature>
<dbReference type="CDD" id="cd00158">
    <property type="entry name" value="RHOD"/>
    <property type="match status" value="1"/>
</dbReference>
<dbReference type="Gene3D" id="3.40.250.10">
    <property type="entry name" value="Rhodanese-like domain"/>
    <property type="match status" value="1"/>
</dbReference>
<dbReference type="InterPro" id="IPR050229">
    <property type="entry name" value="GlpE_sulfurtransferase"/>
</dbReference>
<dbReference type="Pfam" id="PF00581">
    <property type="entry name" value="Rhodanese"/>
    <property type="match status" value="1"/>
</dbReference>
<protein>
    <submittedName>
        <fullName evidence="2">Rhodanese-like domain-containing protein</fullName>
    </submittedName>
</protein>
<dbReference type="PANTHER" id="PTHR43031">
    <property type="entry name" value="FAD-DEPENDENT OXIDOREDUCTASE"/>
    <property type="match status" value="1"/>
</dbReference>
<evidence type="ECO:0000259" key="1">
    <source>
        <dbReference type="PROSITE" id="PS50206"/>
    </source>
</evidence>
<name>A0A7H0VAC7_9FLAO</name>
<keyword evidence="3" id="KW-1185">Reference proteome</keyword>
<dbReference type="SMART" id="SM00450">
    <property type="entry name" value="RHOD"/>
    <property type="match status" value="1"/>
</dbReference>
<gene>
    <name evidence="2" type="ORF">H4K34_09800</name>
</gene>
<proteinExistence type="predicted"/>
<dbReference type="AlphaFoldDB" id="A0A7H0VAC7"/>
<sequence length="95" mass="10197">MNAQELIAQGKGTVVDVRSHLEFSGGNVAGSLNIPLDQINNKLDELRGLEAPLILVCASGNRSGMAENFLRGNGFDCVNGGSWLNVNYFMSLREA</sequence>
<accession>A0A7H0VAC7</accession>
<dbReference type="PROSITE" id="PS50206">
    <property type="entry name" value="RHODANESE_3"/>
    <property type="match status" value="1"/>
</dbReference>
<dbReference type="SUPFAM" id="SSF52821">
    <property type="entry name" value="Rhodanese/Cell cycle control phosphatase"/>
    <property type="match status" value="1"/>
</dbReference>
<dbReference type="PANTHER" id="PTHR43031:SF18">
    <property type="entry name" value="RHODANESE-RELATED SULFURTRANSFERASES"/>
    <property type="match status" value="1"/>
</dbReference>
<evidence type="ECO:0000313" key="3">
    <source>
        <dbReference type="Proteomes" id="UP000516305"/>
    </source>
</evidence>
<organism evidence="2 3">
    <name type="scientific">Croceimicrobium hydrocarbonivorans</name>
    <dbReference type="NCBI Taxonomy" id="2761580"/>
    <lineage>
        <taxon>Bacteria</taxon>
        <taxon>Pseudomonadati</taxon>
        <taxon>Bacteroidota</taxon>
        <taxon>Flavobacteriia</taxon>
        <taxon>Flavobacteriales</taxon>
        <taxon>Owenweeksiaceae</taxon>
        <taxon>Croceimicrobium</taxon>
    </lineage>
</organism>
<dbReference type="EMBL" id="CP060139">
    <property type="protein sequence ID" value="QNR22675.1"/>
    <property type="molecule type" value="Genomic_DNA"/>
</dbReference>
<dbReference type="Proteomes" id="UP000516305">
    <property type="component" value="Chromosome"/>
</dbReference>